<feature type="signal peptide" evidence="2">
    <location>
        <begin position="1"/>
        <end position="16"/>
    </location>
</feature>
<organism evidence="3 4">
    <name type="scientific">Henriciella pelagia</name>
    <dbReference type="NCBI Taxonomy" id="1977912"/>
    <lineage>
        <taxon>Bacteria</taxon>
        <taxon>Pseudomonadati</taxon>
        <taxon>Pseudomonadota</taxon>
        <taxon>Alphaproteobacteria</taxon>
        <taxon>Hyphomonadales</taxon>
        <taxon>Hyphomonadaceae</taxon>
        <taxon>Henriciella</taxon>
    </lineage>
</organism>
<comment type="caution">
    <text evidence="3">The sequence shown here is derived from an EMBL/GenBank/DDBJ whole genome shotgun (WGS) entry which is preliminary data.</text>
</comment>
<feature type="chain" id="PRO_5046258091" description="Lipoprotein" evidence="2">
    <location>
        <begin position="17"/>
        <end position="193"/>
    </location>
</feature>
<sequence length="193" mass="21522">MFMRLSLLAFTIVVSACDRTAPADVSAGEFLANVQPYCGQSYQGTITSDDPQDEDWRGKTVIADFETCTDTGLRIPLHVGDDHSRTWLIALNDDGRLALRHQHNHEDGSPDAITMYGGKSSGASTATRQVFPTDRKTIELFEAEGIPESKANVWSMEIDPKDNVFVYDLQRPERHFRVEFDLSSPVESPGEAW</sequence>
<evidence type="ECO:0000313" key="4">
    <source>
        <dbReference type="Proteomes" id="UP000628854"/>
    </source>
</evidence>
<keyword evidence="4" id="KW-1185">Reference proteome</keyword>
<dbReference type="RefSeq" id="WP_143434519.1">
    <property type="nucleotide sequence ID" value="NZ_BMKF01000002.1"/>
</dbReference>
<dbReference type="PROSITE" id="PS51257">
    <property type="entry name" value="PROKAR_LIPOPROTEIN"/>
    <property type="match status" value="1"/>
</dbReference>
<name>A0ABQ1JPS1_9PROT</name>
<evidence type="ECO:0000256" key="2">
    <source>
        <dbReference type="SAM" id="SignalP"/>
    </source>
</evidence>
<proteinExistence type="predicted"/>
<gene>
    <name evidence="3" type="ORF">GCM10011503_23100</name>
</gene>
<evidence type="ECO:0000256" key="1">
    <source>
        <dbReference type="SAM" id="MobiDB-lite"/>
    </source>
</evidence>
<protein>
    <recommendedName>
        <fullName evidence="5">Lipoprotein</fullName>
    </recommendedName>
</protein>
<accession>A0ABQ1JPS1</accession>
<evidence type="ECO:0000313" key="3">
    <source>
        <dbReference type="EMBL" id="GGB73753.1"/>
    </source>
</evidence>
<evidence type="ECO:0008006" key="5">
    <source>
        <dbReference type="Google" id="ProtNLM"/>
    </source>
</evidence>
<reference evidence="4" key="1">
    <citation type="journal article" date="2019" name="Int. J. Syst. Evol. Microbiol.">
        <title>The Global Catalogue of Microorganisms (GCM) 10K type strain sequencing project: providing services to taxonomists for standard genome sequencing and annotation.</title>
        <authorList>
            <consortium name="The Broad Institute Genomics Platform"/>
            <consortium name="The Broad Institute Genome Sequencing Center for Infectious Disease"/>
            <person name="Wu L."/>
            <person name="Ma J."/>
        </authorList>
    </citation>
    <scope>NUCLEOTIDE SEQUENCE [LARGE SCALE GENOMIC DNA]</scope>
    <source>
        <strain evidence="4">CGMCC 1.15928</strain>
    </source>
</reference>
<feature type="region of interest" description="Disordered" evidence="1">
    <location>
        <begin position="103"/>
        <end position="126"/>
    </location>
</feature>
<dbReference type="Proteomes" id="UP000628854">
    <property type="component" value="Unassembled WGS sequence"/>
</dbReference>
<keyword evidence="2" id="KW-0732">Signal</keyword>
<dbReference type="EMBL" id="BMKF01000002">
    <property type="protein sequence ID" value="GGB73753.1"/>
    <property type="molecule type" value="Genomic_DNA"/>
</dbReference>